<evidence type="ECO:0000256" key="8">
    <source>
        <dbReference type="ARBA" id="ARBA00023203"/>
    </source>
</evidence>
<dbReference type="Pfam" id="PF00612">
    <property type="entry name" value="IQ"/>
    <property type="match status" value="1"/>
</dbReference>
<feature type="compositionally biased region" description="Low complexity" evidence="12">
    <location>
        <begin position="223"/>
        <end position="240"/>
    </location>
</feature>
<keyword evidence="8 10" id="KW-0009">Actin-binding</keyword>
<feature type="region of interest" description="Disordered" evidence="12">
    <location>
        <begin position="223"/>
        <end position="259"/>
    </location>
</feature>
<evidence type="ECO:0000256" key="5">
    <source>
        <dbReference type="ARBA" id="ARBA00022840"/>
    </source>
</evidence>
<dbReference type="GO" id="GO:0051015">
    <property type="term" value="F:actin filament binding"/>
    <property type="evidence" value="ECO:0007669"/>
    <property type="project" value="TreeGrafter"/>
</dbReference>
<feature type="binding site" evidence="10">
    <location>
        <begin position="200"/>
        <end position="207"/>
    </location>
    <ligand>
        <name>ATP</name>
        <dbReference type="ChEBI" id="CHEBI:30616"/>
    </ligand>
</feature>
<dbReference type="InterPro" id="IPR011011">
    <property type="entry name" value="Znf_FYVE_PHD"/>
</dbReference>
<dbReference type="SUPFAM" id="SSF57903">
    <property type="entry name" value="FYVE/PHD zinc finger"/>
    <property type="match status" value="1"/>
</dbReference>
<organism evidence="15 16">
    <name type="scientific">Aphanomyces astaci</name>
    <name type="common">Crayfish plague agent</name>
    <dbReference type="NCBI Taxonomy" id="112090"/>
    <lineage>
        <taxon>Eukaryota</taxon>
        <taxon>Sar</taxon>
        <taxon>Stramenopiles</taxon>
        <taxon>Oomycota</taxon>
        <taxon>Saprolegniomycetes</taxon>
        <taxon>Saprolegniales</taxon>
        <taxon>Verrucalvaceae</taxon>
        <taxon>Aphanomyces</taxon>
    </lineage>
</organism>
<dbReference type="Pfam" id="PF00063">
    <property type="entry name" value="Myosin_head"/>
    <property type="match status" value="1"/>
</dbReference>
<evidence type="ECO:0000313" key="16">
    <source>
        <dbReference type="Proteomes" id="UP000266643"/>
    </source>
</evidence>
<feature type="coiled-coil region" evidence="11">
    <location>
        <begin position="1182"/>
        <end position="1209"/>
    </location>
</feature>
<evidence type="ECO:0000256" key="7">
    <source>
        <dbReference type="ARBA" id="ARBA00023175"/>
    </source>
</evidence>
<protein>
    <recommendedName>
        <fullName evidence="17">Myosin-like protein</fullName>
    </recommendedName>
</protein>
<dbReference type="Proteomes" id="UP000266643">
    <property type="component" value="Unassembled WGS sequence"/>
</dbReference>
<accession>A0A397DQS8</accession>
<evidence type="ECO:0000256" key="3">
    <source>
        <dbReference type="ARBA" id="ARBA00022771"/>
    </source>
</evidence>
<dbReference type="InterPro" id="IPR001609">
    <property type="entry name" value="Myosin_head_motor_dom-like"/>
</dbReference>
<keyword evidence="4" id="KW-0862">Zinc</keyword>
<evidence type="ECO:0000256" key="9">
    <source>
        <dbReference type="PROSITE-ProRule" id="PRU00091"/>
    </source>
</evidence>
<dbReference type="InterPro" id="IPR036961">
    <property type="entry name" value="Kinesin_motor_dom_sf"/>
</dbReference>
<dbReference type="GO" id="GO:0005737">
    <property type="term" value="C:cytoplasm"/>
    <property type="evidence" value="ECO:0007669"/>
    <property type="project" value="TreeGrafter"/>
</dbReference>
<dbReference type="GO" id="GO:0000146">
    <property type="term" value="F:microfilament motor activity"/>
    <property type="evidence" value="ECO:0007669"/>
    <property type="project" value="TreeGrafter"/>
</dbReference>
<dbReference type="PANTHER" id="PTHR13140:SF845">
    <property type="entry name" value="MYOSIN-LIKE PROTEIN"/>
    <property type="match status" value="1"/>
</dbReference>
<name>A0A397DQS8_APHAT</name>
<evidence type="ECO:0000256" key="2">
    <source>
        <dbReference type="ARBA" id="ARBA00022741"/>
    </source>
</evidence>
<dbReference type="SUPFAM" id="SSF52540">
    <property type="entry name" value="P-loop containing nucleoside triphosphate hydrolases"/>
    <property type="match status" value="1"/>
</dbReference>
<feature type="compositionally biased region" description="Low complexity" evidence="12">
    <location>
        <begin position="722"/>
        <end position="733"/>
    </location>
</feature>
<sequence>MQRRQSRSEKETRSGARFKLAAAHKRIPSPTHIWTAMETGARVWISSSEDQWQAGVIDDCRDDDDANSAVRVRLDEDGTHVCTSAANVYLRNDVDDFVDVPNLISLQYLHEPELLHAVCNRYEQNVIYTYVGEILLSFNPFQRLNLYTPAHIQAYAASTVPATDSDTSSRSLPPHVFAIAAIAYQSLCDDRMNQSILVSGESGAGKTENTKLLMQYLTAVGATPAHPTSPTPHVASPSSGRRSKKRSAGATSTAASSHDIQTQILQTNPILEAFGNARTVRNDNSSRFGKFIELQFGRHHTIVGAKLSVYLLEKIRVSHQSDNERNFHIFYELCAGADDDLAAHLSLLDAEDFNLLNESGCFTRRDGVDDAAQFHETSQAFTDMGILADEQRSIYGIVAALLHLGNVALDGETCGASNMEHASIRPDSLHHLDTAAALLGVSSVELTCALVTRHVTTTKDKIMVKLSSGQATEAKQSLTQSLFGGLFEWIVARLSSVIRHDAESANSIGILDIFGFENLVMNGFEQLCINYANERLQAQFNDLVFAKEQRMYQAEGIEWKYIDYPDNAPCLRLLEDKPTGIWSLLDEEGMLPKGSNEGWIAKLYSQYLDEAATTLMIADDKQPPLSRRQSCPEQRKVPAAGKLPLFASSSQRAECQFVIGHFAGRVVYDKDMYVQKNQDALPVEALELCRSSSNAIVQGLLLPPSQSQLKQGGRTRKSPPTRQASSLRSASVSSQFKGQLDDLLQVVGRTQARYIRCIKPNDVSTPRTVNKARVVQQLRSGGVLEAVRIARAGYAVRMEHSSFMDAFGLFMRRSSSTKKKKPEELKGMCEQTVAAIMLQLYASSDDGKGIVDIATAVVKGRQSTKMDRRAFQDACGAVGFQLGNSKVFFRKDVYNDVRRFRRHIRTKYATLLQQYVRGFVARRHAKARREAVAVLQTQVRAWLAHRSAVRTLQTWTRRFLAVTRYRRLGAATDVLQKWGRHVLWTARLYRRVQTRMSHHKHVLIASSNSSSPPPSTPHHKAESFITKDEMADVAALTRQNQLLQQELDLLRIQQPNAAIATPMQVHGQVPVPPSPAAAFAQASHNGQTWELPQGVATSFYQQQQQHPSCPPVVVVPAGLVTELEFAHHEIVTLSQQLLVTQIKYSNMLMDYNEHLGGYDADKPMDDAFAMVEALDIPCPTSLECAQEQLRALLRKLHVAKEKLKHLETNMGHHHRQTSHHGDAGMLVGSAMMFSASSKPHRGDSIDAVEFVPRRSSEIWRPYFDDNYNNVPGTSSSGRLPPIHDLNDCCMMPNHSVEYMQKVDELQRQLDMLRGVMHKAMVPARVPQTASTVSSSSRSSIGSLADELRHRGAAPGGGYNATRLTYYVKDVTTWARDYKCFECKAEFGLFTRRHHCRLCSQSFCHEHSNRRARLVGVGSEDEDEPVRVCDVCFVDICNETRRQEQNMRQRYMGGGGGGYPLD</sequence>
<dbReference type="Pfam" id="PF01363">
    <property type="entry name" value="FYVE"/>
    <property type="match status" value="1"/>
</dbReference>
<dbReference type="FunFam" id="1.10.10.820:FF:000001">
    <property type="entry name" value="Myosin heavy chain"/>
    <property type="match status" value="1"/>
</dbReference>
<dbReference type="SMART" id="SM00242">
    <property type="entry name" value="MYSc"/>
    <property type="match status" value="1"/>
</dbReference>
<dbReference type="CDD" id="cd15760">
    <property type="entry name" value="FYVE_scVPS27p_like"/>
    <property type="match status" value="1"/>
</dbReference>
<dbReference type="InterPro" id="IPR017455">
    <property type="entry name" value="Znf_FYVE-rel"/>
</dbReference>
<evidence type="ECO:0000256" key="6">
    <source>
        <dbReference type="ARBA" id="ARBA00023123"/>
    </source>
</evidence>
<dbReference type="InterPro" id="IPR000306">
    <property type="entry name" value="Znf_FYVE"/>
</dbReference>
<evidence type="ECO:0000256" key="1">
    <source>
        <dbReference type="ARBA" id="ARBA00022723"/>
    </source>
</evidence>
<dbReference type="Gene3D" id="3.40.850.10">
    <property type="entry name" value="Kinesin motor domain"/>
    <property type="match status" value="1"/>
</dbReference>
<evidence type="ECO:0000256" key="11">
    <source>
        <dbReference type="SAM" id="Coils"/>
    </source>
</evidence>
<evidence type="ECO:0000313" key="15">
    <source>
        <dbReference type="EMBL" id="RHY65899.1"/>
    </source>
</evidence>
<dbReference type="VEuPathDB" id="FungiDB:H257_18481"/>
<keyword evidence="1" id="KW-0479">Metal-binding</keyword>
<evidence type="ECO:0000256" key="12">
    <source>
        <dbReference type="SAM" id="MobiDB-lite"/>
    </source>
</evidence>
<keyword evidence="5 10" id="KW-0067">ATP-binding</keyword>
<dbReference type="SMART" id="SM00015">
    <property type="entry name" value="IQ"/>
    <property type="match status" value="2"/>
</dbReference>
<keyword evidence="11" id="KW-0175">Coiled coil</keyword>
<evidence type="ECO:0000256" key="10">
    <source>
        <dbReference type="PROSITE-ProRule" id="PRU00782"/>
    </source>
</evidence>
<dbReference type="PROSITE" id="PS50178">
    <property type="entry name" value="ZF_FYVE"/>
    <property type="match status" value="1"/>
</dbReference>
<keyword evidence="2 10" id="KW-0547">Nucleotide-binding</keyword>
<reference evidence="15 16" key="1">
    <citation type="submission" date="2018-08" db="EMBL/GenBank/DDBJ databases">
        <title>Aphanomyces genome sequencing and annotation.</title>
        <authorList>
            <person name="Minardi D."/>
            <person name="Oidtmann B."/>
            <person name="Van Der Giezen M."/>
            <person name="Studholme D.J."/>
        </authorList>
    </citation>
    <scope>NUCLEOTIDE SEQUENCE [LARGE SCALE GENOMIC DNA]</scope>
    <source>
        <strain evidence="15 16">D2</strain>
    </source>
</reference>
<comment type="similarity">
    <text evidence="10">Belongs to the TRAFAC class myosin-kinesin ATPase superfamily. Myosin family.</text>
</comment>
<dbReference type="GO" id="GO:0007015">
    <property type="term" value="P:actin filament organization"/>
    <property type="evidence" value="ECO:0007669"/>
    <property type="project" value="TreeGrafter"/>
</dbReference>
<dbReference type="PANTHER" id="PTHR13140">
    <property type="entry name" value="MYOSIN"/>
    <property type="match status" value="1"/>
</dbReference>
<feature type="region of interest" description="Disordered" evidence="12">
    <location>
        <begin position="705"/>
        <end position="733"/>
    </location>
</feature>
<dbReference type="InterPro" id="IPR000048">
    <property type="entry name" value="IQ_motif_EF-hand-BS"/>
</dbReference>
<keyword evidence="3 9" id="KW-0863">Zinc-finger</keyword>
<comment type="caution">
    <text evidence="15">The sequence shown here is derived from an EMBL/GenBank/DDBJ whole genome shotgun (WGS) entry which is preliminary data.</text>
</comment>
<dbReference type="PROSITE" id="PS50096">
    <property type="entry name" value="IQ"/>
    <property type="match status" value="1"/>
</dbReference>
<dbReference type="Gene3D" id="1.20.58.530">
    <property type="match status" value="1"/>
</dbReference>
<dbReference type="PRINTS" id="PR00193">
    <property type="entry name" value="MYOSINHEAVY"/>
</dbReference>
<keyword evidence="7 10" id="KW-0505">Motor protein</keyword>
<evidence type="ECO:0000256" key="4">
    <source>
        <dbReference type="ARBA" id="ARBA00022833"/>
    </source>
</evidence>
<dbReference type="GO" id="GO:0005524">
    <property type="term" value="F:ATP binding"/>
    <property type="evidence" value="ECO:0007669"/>
    <property type="project" value="UniProtKB-UniRule"/>
</dbReference>
<dbReference type="Gene3D" id="3.30.40.10">
    <property type="entry name" value="Zinc/RING finger domain, C3HC4 (zinc finger)"/>
    <property type="match status" value="1"/>
</dbReference>
<feature type="compositionally biased region" description="Low complexity" evidence="12">
    <location>
        <begin position="248"/>
        <end position="257"/>
    </location>
</feature>
<dbReference type="GO" id="GO:0016020">
    <property type="term" value="C:membrane"/>
    <property type="evidence" value="ECO:0007669"/>
    <property type="project" value="TreeGrafter"/>
</dbReference>
<dbReference type="Gene3D" id="1.20.5.4820">
    <property type="match status" value="1"/>
</dbReference>
<proteinExistence type="inferred from homology"/>
<dbReference type="InterPro" id="IPR027417">
    <property type="entry name" value="P-loop_NTPase"/>
</dbReference>
<feature type="domain" description="Myosin motor" evidence="14">
    <location>
        <begin position="98"/>
        <end position="902"/>
    </location>
</feature>
<dbReference type="Gene3D" id="1.20.120.720">
    <property type="entry name" value="Myosin VI head, motor domain, U50 subdomain"/>
    <property type="match status" value="1"/>
</dbReference>
<feature type="domain" description="FYVE-type" evidence="13">
    <location>
        <begin position="1373"/>
        <end position="1436"/>
    </location>
</feature>
<dbReference type="GO" id="GO:0008270">
    <property type="term" value="F:zinc ion binding"/>
    <property type="evidence" value="ECO:0007669"/>
    <property type="project" value="UniProtKB-KW"/>
</dbReference>
<dbReference type="SMART" id="SM00064">
    <property type="entry name" value="FYVE"/>
    <property type="match status" value="1"/>
</dbReference>
<keyword evidence="6 10" id="KW-0518">Myosin</keyword>
<dbReference type="GO" id="GO:0016459">
    <property type="term" value="C:myosin complex"/>
    <property type="evidence" value="ECO:0007669"/>
    <property type="project" value="UniProtKB-KW"/>
</dbReference>
<evidence type="ECO:0000259" key="14">
    <source>
        <dbReference type="PROSITE" id="PS51456"/>
    </source>
</evidence>
<dbReference type="Gene3D" id="1.10.10.820">
    <property type="match status" value="1"/>
</dbReference>
<feature type="region of interest" description="Actin-binding" evidence="10">
    <location>
        <begin position="740"/>
        <end position="762"/>
    </location>
</feature>
<gene>
    <name evidence="15" type="ORF">DYB30_005546</name>
</gene>
<evidence type="ECO:0000259" key="13">
    <source>
        <dbReference type="PROSITE" id="PS50178"/>
    </source>
</evidence>
<evidence type="ECO:0008006" key="17">
    <source>
        <dbReference type="Google" id="ProtNLM"/>
    </source>
</evidence>
<dbReference type="PROSITE" id="PS51456">
    <property type="entry name" value="MYOSIN_MOTOR"/>
    <property type="match status" value="1"/>
</dbReference>
<dbReference type="EMBL" id="QUTD01004823">
    <property type="protein sequence ID" value="RHY65899.1"/>
    <property type="molecule type" value="Genomic_DNA"/>
</dbReference>
<dbReference type="InterPro" id="IPR013083">
    <property type="entry name" value="Znf_RING/FYVE/PHD"/>
</dbReference>